<keyword evidence="2" id="KW-0238">DNA-binding</keyword>
<keyword evidence="3" id="KW-0804">Transcription</keyword>
<dbReference type="InterPro" id="IPR046348">
    <property type="entry name" value="SIS_dom_sf"/>
</dbReference>
<keyword evidence="1" id="KW-0805">Transcription regulation</keyword>
<comment type="caution">
    <text evidence="6">The sequence shown here is derived from an EMBL/GenBank/DDBJ whole genome shotgun (WGS) entry which is preliminary data.</text>
</comment>
<keyword evidence="7" id="KW-1185">Reference proteome</keyword>
<evidence type="ECO:0000256" key="1">
    <source>
        <dbReference type="ARBA" id="ARBA00023015"/>
    </source>
</evidence>
<dbReference type="PANTHER" id="PTHR30514">
    <property type="entry name" value="GLUCOKINASE"/>
    <property type="match status" value="1"/>
</dbReference>
<dbReference type="GO" id="GO:0097367">
    <property type="term" value="F:carbohydrate derivative binding"/>
    <property type="evidence" value="ECO:0007669"/>
    <property type="project" value="InterPro"/>
</dbReference>
<evidence type="ECO:0000256" key="2">
    <source>
        <dbReference type="ARBA" id="ARBA00023125"/>
    </source>
</evidence>
<dbReference type="CDD" id="cd05013">
    <property type="entry name" value="SIS_RpiR"/>
    <property type="match status" value="1"/>
</dbReference>
<dbReference type="SUPFAM" id="SSF46689">
    <property type="entry name" value="Homeodomain-like"/>
    <property type="match status" value="1"/>
</dbReference>
<sequence>MFSDNQISHFSELEYSLYNFIMNHLEKVQYMRIRELAKETHVSTTSILRFCKKIDCDGFSEFKIKLKLYLKEAEQLRMINTTTSLSEFLERTLQHDYQTKIYEIANHLVKAKNLIFIGIGTSGILAEYGARYFSALRKFSLHIKDPFFPIHPTTFEDSVALILSVSGETDHVLNLTNQMKQRGSTVVSITNHSDCTLAKISDYNLAYFVTPEYRKTYNLTTQIPVIHFLESLAKATYEVMQRD</sequence>
<reference evidence="6 7" key="1">
    <citation type="submission" date="2014-03" db="EMBL/GenBank/DDBJ databases">
        <authorList>
            <person name="Urmite Genomes U."/>
        </authorList>
    </citation>
    <scope>NUCLEOTIDE SEQUENCE [LARGE SCALE GENOMIC DNA]</scope>
    <source>
        <strain evidence="6 7">Vm-5</strain>
    </source>
</reference>
<proteinExistence type="predicted"/>
<protein>
    <submittedName>
        <fullName evidence="6">Glv operon regulatory protein</fullName>
    </submittedName>
</protein>
<dbReference type="InterPro" id="IPR001347">
    <property type="entry name" value="SIS_dom"/>
</dbReference>
<dbReference type="Proteomes" id="UP000028875">
    <property type="component" value="Unassembled WGS sequence"/>
</dbReference>
<dbReference type="AlphaFoldDB" id="A0A024Q8B9"/>
<evidence type="ECO:0000313" key="6">
    <source>
        <dbReference type="EMBL" id="CDQ38793.1"/>
    </source>
</evidence>
<dbReference type="eggNOG" id="COG1737">
    <property type="taxonomic scope" value="Bacteria"/>
</dbReference>
<dbReference type="PROSITE" id="PS51464">
    <property type="entry name" value="SIS"/>
    <property type="match status" value="1"/>
</dbReference>
<evidence type="ECO:0000313" key="7">
    <source>
        <dbReference type="Proteomes" id="UP000028875"/>
    </source>
</evidence>
<dbReference type="InterPro" id="IPR036388">
    <property type="entry name" value="WH-like_DNA-bd_sf"/>
</dbReference>
<dbReference type="PROSITE" id="PS51071">
    <property type="entry name" value="HTH_RPIR"/>
    <property type="match status" value="1"/>
</dbReference>
<dbReference type="GO" id="GO:1901135">
    <property type="term" value="P:carbohydrate derivative metabolic process"/>
    <property type="evidence" value="ECO:0007669"/>
    <property type="project" value="InterPro"/>
</dbReference>
<dbReference type="OrthoDB" id="1648815at2"/>
<dbReference type="InterPro" id="IPR009057">
    <property type="entry name" value="Homeodomain-like_sf"/>
</dbReference>
<dbReference type="EMBL" id="CCDP010000001">
    <property type="protein sequence ID" value="CDQ38793.1"/>
    <property type="molecule type" value="Genomic_DNA"/>
</dbReference>
<dbReference type="Pfam" id="PF01418">
    <property type="entry name" value="HTH_6"/>
    <property type="match status" value="1"/>
</dbReference>
<reference evidence="7" key="2">
    <citation type="submission" date="2014-05" db="EMBL/GenBank/DDBJ databases">
        <title>Draft genome sequence of Virgibacillus massiliensis Vm-5.</title>
        <authorList>
            <person name="Khelaifia S."/>
            <person name="Croce O."/>
            <person name="Lagier J.C."/>
            <person name="Raoult D."/>
        </authorList>
    </citation>
    <scope>NUCLEOTIDE SEQUENCE [LARGE SCALE GENOMIC DNA]</scope>
    <source>
        <strain evidence="7">Vm-5</strain>
    </source>
</reference>
<dbReference type="GO" id="GO:0003700">
    <property type="term" value="F:DNA-binding transcription factor activity"/>
    <property type="evidence" value="ECO:0007669"/>
    <property type="project" value="InterPro"/>
</dbReference>
<dbReference type="Pfam" id="PF01380">
    <property type="entry name" value="SIS"/>
    <property type="match status" value="1"/>
</dbReference>
<accession>A0A024Q8B9</accession>
<feature type="domain" description="HTH rpiR-type" evidence="4">
    <location>
        <begin position="1"/>
        <end position="73"/>
    </location>
</feature>
<dbReference type="SUPFAM" id="SSF53697">
    <property type="entry name" value="SIS domain"/>
    <property type="match status" value="1"/>
</dbReference>
<gene>
    <name evidence="6" type="primary">glvR_2</name>
    <name evidence="6" type="ORF">BN990_01068</name>
</gene>
<organism evidence="6 7">
    <name type="scientific">Virgibacillus massiliensis</name>
    <dbReference type="NCBI Taxonomy" id="1462526"/>
    <lineage>
        <taxon>Bacteria</taxon>
        <taxon>Bacillati</taxon>
        <taxon>Bacillota</taxon>
        <taxon>Bacilli</taxon>
        <taxon>Bacillales</taxon>
        <taxon>Bacillaceae</taxon>
        <taxon>Virgibacillus</taxon>
    </lineage>
</organism>
<dbReference type="InterPro" id="IPR000281">
    <property type="entry name" value="HTH_RpiR"/>
</dbReference>
<dbReference type="STRING" id="1462526.BN990_01068"/>
<dbReference type="RefSeq" id="WP_021289308.1">
    <property type="nucleotide sequence ID" value="NZ_BNER01000003.1"/>
</dbReference>
<evidence type="ECO:0000256" key="3">
    <source>
        <dbReference type="ARBA" id="ARBA00023163"/>
    </source>
</evidence>
<evidence type="ECO:0000259" key="5">
    <source>
        <dbReference type="PROSITE" id="PS51464"/>
    </source>
</evidence>
<dbReference type="GO" id="GO:0003677">
    <property type="term" value="F:DNA binding"/>
    <property type="evidence" value="ECO:0007669"/>
    <property type="project" value="UniProtKB-KW"/>
</dbReference>
<evidence type="ECO:0000259" key="4">
    <source>
        <dbReference type="PROSITE" id="PS51071"/>
    </source>
</evidence>
<name>A0A024Q8B9_9BACI</name>
<dbReference type="InterPro" id="IPR035472">
    <property type="entry name" value="RpiR-like_SIS"/>
</dbReference>
<dbReference type="InterPro" id="IPR047640">
    <property type="entry name" value="RpiR-like"/>
</dbReference>
<dbReference type="Gene3D" id="3.40.50.10490">
    <property type="entry name" value="Glucose-6-phosphate isomerase like protein, domain 1"/>
    <property type="match status" value="1"/>
</dbReference>
<dbReference type="PANTHER" id="PTHR30514:SF1">
    <property type="entry name" value="HTH-TYPE TRANSCRIPTIONAL REGULATOR HEXR-RELATED"/>
    <property type="match status" value="1"/>
</dbReference>
<dbReference type="Gene3D" id="1.10.10.10">
    <property type="entry name" value="Winged helix-like DNA-binding domain superfamily/Winged helix DNA-binding domain"/>
    <property type="match status" value="1"/>
</dbReference>
<feature type="domain" description="SIS" evidence="5">
    <location>
        <begin position="104"/>
        <end position="243"/>
    </location>
</feature>